<dbReference type="EMBL" id="CP012643">
    <property type="protein sequence ID" value="ALJ00785.1"/>
    <property type="molecule type" value="Genomic_DNA"/>
</dbReference>
<gene>
    <name evidence="1" type="ORF">DC20_19590</name>
</gene>
<sequence length="62" mass="6944">MGSGASGEKEGGLKREKADECLPCFSLRQYDLDQVQRVLSQFQHWNAPKANPNIVGLEVRLK</sequence>
<dbReference type="PATRIC" id="fig|512763.3.peg.4298"/>
<dbReference type="AlphaFoldDB" id="A0A0N7HX15"/>
<dbReference type="Proteomes" id="UP000061382">
    <property type="component" value="Chromosome"/>
</dbReference>
<name>A0A0N7HX15_9BACT</name>
<protein>
    <submittedName>
        <fullName evidence="1">Uncharacterized protein</fullName>
    </submittedName>
</protein>
<reference evidence="1 2" key="1">
    <citation type="submission" date="2015-08" db="EMBL/GenBank/DDBJ databases">
        <title>Complete genome sequence of Rufibacter tibetensis strain 1351t, a radiation-resistant bacterium from tibet plateau.</title>
        <authorList>
            <person name="Dai J."/>
        </authorList>
    </citation>
    <scope>NUCLEOTIDE SEQUENCE [LARGE SCALE GENOMIC DNA]</scope>
    <source>
        <strain evidence="1 2">1351</strain>
    </source>
</reference>
<dbReference type="KEGG" id="rti:DC20_19590"/>
<keyword evidence="2" id="KW-1185">Reference proteome</keyword>
<evidence type="ECO:0000313" key="2">
    <source>
        <dbReference type="Proteomes" id="UP000061382"/>
    </source>
</evidence>
<evidence type="ECO:0000313" key="1">
    <source>
        <dbReference type="EMBL" id="ALJ00785.1"/>
    </source>
</evidence>
<accession>A0A0N7HX15</accession>
<proteinExistence type="predicted"/>
<organism evidence="1 2">
    <name type="scientific">Rufibacter tibetensis</name>
    <dbReference type="NCBI Taxonomy" id="512763"/>
    <lineage>
        <taxon>Bacteria</taxon>
        <taxon>Pseudomonadati</taxon>
        <taxon>Bacteroidota</taxon>
        <taxon>Cytophagia</taxon>
        <taxon>Cytophagales</taxon>
        <taxon>Hymenobacteraceae</taxon>
        <taxon>Rufibacter</taxon>
    </lineage>
</organism>